<accession>A0A1M6V6U4</accession>
<sequence>MTANEIVLWFSIAVIVLVAVWSILMIRAYNKTNDGK</sequence>
<keyword evidence="1" id="KW-0472">Membrane</keyword>
<proteinExistence type="predicted"/>
<reference evidence="2 3" key="1">
    <citation type="submission" date="2016-11" db="EMBL/GenBank/DDBJ databases">
        <authorList>
            <person name="Varghese N."/>
            <person name="Submissions S."/>
        </authorList>
    </citation>
    <scope>NUCLEOTIDE SEQUENCE [LARGE SCALE GENOMIC DNA]</scope>
    <source>
        <strain evidence="2 3">CGMCC 1.12174</strain>
    </source>
</reference>
<evidence type="ECO:0000313" key="2">
    <source>
        <dbReference type="EMBL" id="SHK77101.1"/>
    </source>
</evidence>
<keyword evidence="1" id="KW-1133">Transmembrane helix</keyword>
<dbReference type="Proteomes" id="UP000184031">
    <property type="component" value="Unassembled WGS sequence"/>
</dbReference>
<gene>
    <name evidence="2" type="ORF">SAMN05216293_1914</name>
</gene>
<dbReference type="STRING" id="1055723.SAMN05216293_1914"/>
<evidence type="ECO:0000256" key="1">
    <source>
        <dbReference type="SAM" id="Phobius"/>
    </source>
</evidence>
<feature type="transmembrane region" description="Helical" evidence="1">
    <location>
        <begin position="6"/>
        <end position="26"/>
    </location>
</feature>
<dbReference type="EMBL" id="FRAT01000004">
    <property type="protein sequence ID" value="SHK77101.1"/>
    <property type="molecule type" value="Genomic_DNA"/>
</dbReference>
<organism evidence="2 3">
    <name type="scientific">Flagellimonas taeanensis</name>
    <dbReference type="NCBI Taxonomy" id="1005926"/>
    <lineage>
        <taxon>Bacteria</taxon>
        <taxon>Pseudomonadati</taxon>
        <taxon>Bacteroidota</taxon>
        <taxon>Flavobacteriia</taxon>
        <taxon>Flavobacteriales</taxon>
        <taxon>Flavobacteriaceae</taxon>
        <taxon>Flagellimonas</taxon>
    </lineage>
</organism>
<dbReference type="AlphaFoldDB" id="A0A1M6V6U4"/>
<evidence type="ECO:0000313" key="3">
    <source>
        <dbReference type="Proteomes" id="UP000184031"/>
    </source>
</evidence>
<comment type="caution">
    <text evidence="2">The sequence shown here is derived from an EMBL/GenBank/DDBJ whole genome shotgun (WGS) entry which is preliminary data.</text>
</comment>
<protein>
    <submittedName>
        <fullName evidence="2">Uncharacterized protein</fullName>
    </submittedName>
</protein>
<keyword evidence="1" id="KW-0812">Transmembrane</keyword>
<name>A0A1M6V6U4_9FLAO</name>